<organism evidence="8 9">
    <name type="scientific">Acyrthosiphon pisum</name>
    <name type="common">Pea aphid</name>
    <dbReference type="NCBI Taxonomy" id="7029"/>
    <lineage>
        <taxon>Eukaryota</taxon>
        <taxon>Metazoa</taxon>
        <taxon>Ecdysozoa</taxon>
        <taxon>Arthropoda</taxon>
        <taxon>Hexapoda</taxon>
        <taxon>Insecta</taxon>
        <taxon>Pterygota</taxon>
        <taxon>Neoptera</taxon>
        <taxon>Paraneoptera</taxon>
        <taxon>Hemiptera</taxon>
        <taxon>Sternorrhyncha</taxon>
        <taxon>Aphidomorpha</taxon>
        <taxon>Aphidoidea</taxon>
        <taxon>Aphididae</taxon>
        <taxon>Macrosiphini</taxon>
        <taxon>Acyrthosiphon</taxon>
    </lineage>
</organism>
<evidence type="ECO:0000256" key="4">
    <source>
        <dbReference type="PROSITE-ProRule" id="PRU00069"/>
    </source>
</evidence>
<dbReference type="Gene3D" id="1.10.167.10">
    <property type="entry name" value="Regulator of G-protein Signalling 4, domain 2"/>
    <property type="match status" value="1"/>
</dbReference>
<protein>
    <recommendedName>
        <fullName evidence="10">Axin-1</fullName>
    </recommendedName>
</protein>
<feature type="compositionally biased region" description="Polar residues" evidence="5">
    <location>
        <begin position="604"/>
        <end position="615"/>
    </location>
</feature>
<dbReference type="GO" id="GO:0060090">
    <property type="term" value="F:molecular adaptor activity"/>
    <property type="evidence" value="ECO:0007669"/>
    <property type="project" value="TreeGrafter"/>
</dbReference>
<dbReference type="InterPro" id="IPR043581">
    <property type="entry name" value="Axin-like"/>
</dbReference>
<dbReference type="PROSITE" id="PS50841">
    <property type="entry name" value="DIX"/>
    <property type="match status" value="1"/>
</dbReference>
<dbReference type="Pfam" id="PF00615">
    <property type="entry name" value="RGS"/>
    <property type="match status" value="1"/>
</dbReference>
<keyword evidence="3 4" id="KW-0879">Wnt signaling pathway</keyword>
<evidence type="ECO:0000256" key="5">
    <source>
        <dbReference type="SAM" id="MobiDB-lite"/>
    </source>
</evidence>
<reference evidence="9" key="1">
    <citation type="submission" date="2010-06" db="EMBL/GenBank/DDBJ databases">
        <authorList>
            <person name="Jiang H."/>
            <person name="Abraham K."/>
            <person name="Ali S."/>
            <person name="Alsbrooks S.L."/>
            <person name="Anim B.N."/>
            <person name="Anosike U.S."/>
            <person name="Attaway T."/>
            <person name="Bandaranaike D.P."/>
            <person name="Battles P.K."/>
            <person name="Bell S.N."/>
            <person name="Bell A.V."/>
            <person name="Beltran B."/>
            <person name="Bickham C."/>
            <person name="Bustamante Y."/>
            <person name="Caleb T."/>
            <person name="Canada A."/>
            <person name="Cardenas V."/>
            <person name="Carter K."/>
            <person name="Chacko J."/>
            <person name="Chandrabose M.N."/>
            <person name="Chavez D."/>
            <person name="Chavez A."/>
            <person name="Chen L."/>
            <person name="Chu H.-S."/>
            <person name="Claassen K.J."/>
            <person name="Cockrell R."/>
            <person name="Collins M."/>
            <person name="Cooper J.A."/>
            <person name="Cree A."/>
            <person name="Curry S.M."/>
            <person name="Da Y."/>
            <person name="Dao M.D."/>
            <person name="Das B."/>
            <person name="Davila M.-L."/>
            <person name="Davy-Carroll L."/>
            <person name="Denson S."/>
            <person name="Dinh H."/>
            <person name="Ebong V.E."/>
            <person name="Edwards J.R."/>
            <person name="Egan A."/>
            <person name="El-Daye J."/>
            <person name="Escobedo L."/>
            <person name="Fernandez S."/>
            <person name="Fernando P.R."/>
            <person name="Flagg N."/>
            <person name="Forbes L.D."/>
            <person name="Fowler R.G."/>
            <person name="Fu Q."/>
            <person name="Gabisi R.A."/>
            <person name="Ganer J."/>
            <person name="Garbino Pronczuk A."/>
            <person name="Garcia R.M."/>
            <person name="Garner T."/>
            <person name="Garrett T.E."/>
            <person name="Gonzalez D.A."/>
            <person name="Hamid H."/>
            <person name="Hawkins E.S."/>
            <person name="Hirani K."/>
            <person name="Hogues M.E."/>
            <person name="Hollins B."/>
            <person name="Hsiao C.-H."/>
            <person name="Jabil R."/>
            <person name="James M.L."/>
            <person name="Jhangiani S.N."/>
            <person name="Johnson B."/>
            <person name="Johnson Q."/>
            <person name="Joshi V."/>
            <person name="Kalu J.B."/>
            <person name="Kam C."/>
            <person name="Kashfia A."/>
            <person name="Keebler J."/>
            <person name="Kisamo H."/>
            <person name="Kovar C.L."/>
            <person name="Lago L.A."/>
            <person name="Lai C.-Y."/>
            <person name="Laidlaw J."/>
            <person name="Lara F."/>
            <person name="Le T.-K."/>
            <person name="Lee S.L."/>
            <person name="Legall F.H."/>
            <person name="Lemon S.J."/>
            <person name="Lewis L.R."/>
            <person name="Li B."/>
            <person name="Liu Y."/>
            <person name="Liu Y.-S."/>
            <person name="Lopez J."/>
            <person name="Lozado R.J."/>
            <person name="Lu J."/>
            <person name="Madu R.C."/>
            <person name="Maheshwari M."/>
            <person name="Maheshwari R."/>
            <person name="Malloy K."/>
            <person name="Martinez E."/>
            <person name="Mathew T."/>
            <person name="Mercado I.C."/>
            <person name="Mercado C."/>
            <person name="Meyer B."/>
            <person name="Montgomery K."/>
            <person name="Morgan M.B."/>
            <person name="Munidasa M."/>
            <person name="Nazareth L.V."/>
            <person name="Nelson J."/>
            <person name="Ng B.M."/>
            <person name="Nguyen N.B."/>
            <person name="Nguyen P.Q."/>
            <person name="Nguyen T."/>
            <person name="Obregon M."/>
            <person name="Okwuonu G.O."/>
            <person name="Onwere C.G."/>
            <person name="Orozco G."/>
            <person name="Parra A."/>
            <person name="Patel S."/>
            <person name="Patil S."/>
            <person name="Perez A."/>
            <person name="Perez Y."/>
            <person name="Pham C."/>
            <person name="Primus E.L."/>
            <person name="Pu L.-L."/>
            <person name="Puazo M."/>
            <person name="Qin X."/>
            <person name="Quiroz J.B."/>
            <person name="Reese J."/>
            <person name="Richards S."/>
            <person name="Rives C.M."/>
            <person name="Robberts R."/>
            <person name="Ruiz S.J."/>
            <person name="Ruiz M.J."/>
            <person name="Santibanez J."/>
            <person name="Schneider B.W."/>
            <person name="Sisson I."/>
            <person name="Smith M."/>
            <person name="Sodergren E."/>
            <person name="Song X.-Z."/>
            <person name="Song B.B."/>
            <person name="Summersgill H."/>
            <person name="Thelus R."/>
            <person name="Thornton R.D."/>
            <person name="Trejos Z.Y."/>
            <person name="Usmani K."/>
            <person name="Vattathil S."/>
            <person name="Villasana D."/>
            <person name="Walker D.L."/>
            <person name="Wang S."/>
            <person name="Wang K."/>
            <person name="White C.S."/>
            <person name="Williams A.C."/>
            <person name="Williamson J."/>
            <person name="Wilson K."/>
            <person name="Woghiren I.O."/>
            <person name="Woodworth J.R."/>
            <person name="Worley K.C."/>
            <person name="Wright R.A."/>
            <person name="Wu W."/>
            <person name="Young L."/>
            <person name="Zhang L."/>
            <person name="Zhang J."/>
            <person name="Zhu Y."/>
            <person name="Muzny D.M."/>
            <person name="Weinstock G."/>
            <person name="Gibbs R.A."/>
        </authorList>
    </citation>
    <scope>NUCLEOTIDE SEQUENCE [LARGE SCALE GENOMIC DNA]</scope>
    <source>
        <strain evidence="9">LSR1</strain>
    </source>
</reference>
<feature type="compositionally biased region" description="Low complexity" evidence="5">
    <location>
        <begin position="796"/>
        <end position="814"/>
    </location>
</feature>
<dbReference type="InterPro" id="IPR024066">
    <property type="entry name" value="RGS_subdom1/3"/>
</dbReference>
<dbReference type="InterPro" id="IPR038207">
    <property type="entry name" value="DIX_dom_sf"/>
</dbReference>
<dbReference type="GO" id="GO:0032436">
    <property type="term" value="P:positive regulation of proteasomal ubiquitin-dependent protein catabolic process"/>
    <property type="evidence" value="ECO:0007669"/>
    <property type="project" value="TreeGrafter"/>
</dbReference>
<dbReference type="GO" id="GO:0005886">
    <property type="term" value="C:plasma membrane"/>
    <property type="evidence" value="ECO:0007669"/>
    <property type="project" value="TreeGrafter"/>
</dbReference>
<dbReference type="Pfam" id="PF00778">
    <property type="entry name" value="DIX"/>
    <property type="match status" value="1"/>
</dbReference>
<dbReference type="SUPFAM" id="SSF54236">
    <property type="entry name" value="Ubiquitin-like"/>
    <property type="match status" value="1"/>
</dbReference>
<evidence type="ECO:0000256" key="3">
    <source>
        <dbReference type="ARBA" id="ARBA00022687"/>
    </source>
</evidence>
<dbReference type="InterPro" id="IPR044926">
    <property type="entry name" value="RGS_subdomain_2"/>
</dbReference>
<dbReference type="GO" id="GO:0030877">
    <property type="term" value="C:beta-catenin destruction complex"/>
    <property type="evidence" value="ECO:0007669"/>
    <property type="project" value="TreeGrafter"/>
</dbReference>
<proteinExistence type="predicted"/>
<keyword evidence="2" id="KW-0963">Cytoplasm</keyword>
<dbReference type="GO" id="GO:0008013">
    <property type="term" value="F:beta-catenin binding"/>
    <property type="evidence" value="ECO:0007669"/>
    <property type="project" value="TreeGrafter"/>
</dbReference>
<dbReference type="GO" id="GO:0019901">
    <property type="term" value="F:protein kinase binding"/>
    <property type="evidence" value="ECO:0007669"/>
    <property type="project" value="TreeGrafter"/>
</dbReference>
<reference evidence="8" key="2">
    <citation type="submission" date="2022-06" db="UniProtKB">
        <authorList>
            <consortium name="EnsemblMetazoa"/>
        </authorList>
    </citation>
    <scope>IDENTIFICATION</scope>
</reference>
<feature type="compositionally biased region" description="Basic and acidic residues" evidence="5">
    <location>
        <begin position="768"/>
        <end position="777"/>
    </location>
</feature>
<dbReference type="GO" id="GO:0031625">
    <property type="term" value="F:ubiquitin protein ligase binding"/>
    <property type="evidence" value="ECO:0007669"/>
    <property type="project" value="TreeGrafter"/>
</dbReference>
<dbReference type="InterPro" id="IPR036305">
    <property type="entry name" value="RGS_sf"/>
</dbReference>
<comment type="subcellular location">
    <subcellularLocation>
        <location evidence="1">Cytoplasm</location>
    </subcellularLocation>
</comment>
<keyword evidence="9" id="KW-1185">Reference proteome</keyword>
<dbReference type="EnsemblMetazoa" id="XM_029487234.1">
    <property type="protein sequence ID" value="XP_029343094.1"/>
    <property type="gene ID" value="LOC100167569"/>
</dbReference>
<evidence type="ECO:0000259" key="7">
    <source>
        <dbReference type="PROSITE" id="PS50841"/>
    </source>
</evidence>
<name>A0A8R2JP59_ACYPI</name>
<feature type="region of interest" description="Disordered" evidence="5">
    <location>
        <begin position="117"/>
        <end position="139"/>
    </location>
</feature>
<dbReference type="GO" id="GO:0016055">
    <property type="term" value="P:Wnt signaling pathway"/>
    <property type="evidence" value="ECO:0007669"/>
    <property type="project" value="UniProtKB-KW"/>
</dbReference>
<accession>A0A8R2JP59</accession>
<evidence type="ECO:0000256" key="1">
    <source>
        <dbReference type="ARBA" id="ARBA00004496"/>
    </source>
</evidence>
<dbReference type="InterPro" id="IPR016137">
    <property type="entry name" value="RGS"/>
</dbReference>
<evidence type="ECO:0000256" key="2">
    <source>
        <dbReference type="ARBA" id="ARBA00022490"/>
    </source>
</evidence>
<dbReference type="SUPFAM" id="SSF48097">
    <property type="entry name" value="Regulator of G-protein signaling, RGS"/>
    <property type="match status" value="1"/>
</dbReference>
<feature type="domain" description="RGS" evidence="6">
    <location>
        <begin position="147"/>
        <end position="273"/>
    </location>
</feature>
<dbReference type="Gene3D" id="1.10.196.10">
    <property type="match status" value="1"/>
</dbReference>
<dbReference type="InterPro" id="IPR029071">
    <property type="entry name" value="Ubiquitin-like_domsf"/>
</dbReference>
<dbReference type="GO" id="GO:0005737">
    <property type="term" value="C:cytoplasm"/>
    <property type="evidence" value="ECO:0007669"/>
    <property type="project" value="UniProtKB-SubCell"/>
</dbReference>
<evidence type="ECO:0000313" key="8">
    <source>
        <dbReference type="EnsemblMetazoa" id="XP_029343094.1"/>
    </source>
</evidence>
<dbReference type="GO" id="GO:0005634">
    <property type="term" value="C:nucleus"/>
    <property type="evidence" value="ECO:0007669"/>
    <property type="project" value="TreeGrafter"/>
</dbReference>
<dbReference type="OrthoDB" id="10007451at2759"/>
<feature type="region of interest" description="Disordered" evidence="5">
    <location>
        <begin position="586"/>
        <end position="635"/>
    </location>
</feature>
<feature type="region of interest" description="Disordered" evidence="5">
    <location>
        <begin position="552"/>
        <end position="573"/>
    </location>
</feature>
<dbReference type="PROSITE" id="PS50132">
    <property type="entry name" value="RGS"/>
    <property type="match status" value="1"/>
</dbReference>
<feature type="region of interest" description="Disordered" evidence="5">
    <location>
        <begin position="742"/>
        <end position="814"/>
    </location>
</feature>
<evidence type="ECO:0008006" key="10">
    <source>
        <dbReference type="Google" id="ProtNLM"/>
    </source>
</evidence>
<dbReference type="AlphaFoldDB" id="A0A8R2JP59"/>
<dbReference type="GO" id="GO:0090090">
    <property type="term" value="P:negative regulation of canonical Wnt signaling pathway"/>
    <property type="evidence" value="ECO:0007669"/>
    <property type="project" value="InterPro"/>
</dbReference>
<evidence type="ECO:0000313" key="9">
    <source>
        <dbReference type="Proteomes" id="UP000007819"/>
    </source>
</evidence>
<evidence type="ECO:0000259" key="6">
    <source>
        <dbReference type="PROSITE" id="PS50132"/>
    </source>
</evidence>
<sequence>MTMLEVYKLCSITLRVFRDLFRNACNRGSKERDTNSSIPTVMMNNNILIDSARPKVLPGEESVRSSEDNACLGQKYKNSFENKCVRCRKTQTELLMAGSKCRTCSIQEHAGCGARHDYEPADGDSGDRGSLSPNDGQNSGPMLWARNLDSLLADPNGVNLFRQNLKLEEETGQGQQCSKVLEFWLACQGLYGHTDQKADKLRSIIYKKLFLKADLGVDEECRRYVMQRVKVCTANKTALPKNLFDEALVQVEKFLNDTLYPAFLQSDTYITYIRSLDCGIDFYDGKVVNHIPDTEEKVVPSRYQAPPDRSQTLLTLKEDAELSSNELKQSKDFPMKLTQSLLHMSQKQRSHLEKGEFLQRAKTSKMGIYNPNPSTPYHQSWWGTKPRATHVSYNPTSAQDSDLASLSEASVSTDCLRRQLAEIRDPKIIAKKSAQLEMKEVQKYARRNVEGSMTATIIPRTMREPQCNKPAMEPKMFASILTEKLEKIKVERDIEEKWDNKMIKNLSELKFDSESGKIDDPKMLDEMFRASLKLPDGSDDEILDQHVQKYFKSPPKSPEQLLHRRQGSGKVNRPVQQFASTYLAAANPNLSKRRDKDNRASGYDSGNYTDFTADSSEPGRHVPKSRSIPDYQNCVPNPELRVSSLGRHTWGSRRTMTDSGISVVSGQSQLPTNVNKTREDRSTNRCIVWLQESPMCAGDALADSGPAFSWCTASANTTTTKASSHDCADVDCGSSGSWTNHMPKQPFVADPNMPPPPFPNTDNQLIEAGRRLNDQMTKKNHKQRTSSSSSGRGLPAEESATPSTSSTITAPPTTTTVMYEYNDEKFPFRKRISGHPITLKQFIECMPKKGHYRYFFTTEFDESPSTRIQEEITDDNQMLPLWKGKVMASLRLID</sequence>
<dbReference type="GO" id="GO:0048468">
    <property type="term" value="P:cell development"/>
    <property type="evidence" value="ECO:0007669"/>
    <property type="project" value="TreeGrafter"/>
</dbReference>
<feature type="domain" description="DIX" evidence="7">
    <location>
        <begin position="812"/>
        <end position="894"/>
    </location>
</feature>
<dbReference type="Gene3D" id="2.40.240.130">
    <property type="match status" value="1"/>
</dbReference>
<dbReference type="SMART" id="SM00315">
    <property type="entry name" value="RGS"/>
    <property type="match status" value="1"/>
</dbReference>
<dbReference type="SMART" id="SM00021">
    <property type="entry name" value="DAX"/>
    <property type="match status" value="1"/>
</dbReference>
<dbReference type="Proteomes" id="UP000007819">
    <property type="component" value="Chromosome A1"/>
</dbReference>
<dbReference type="PANTHER" id="PTHR46102:SF2">
    <property type="entry name" value="AXIN"/>
    <property type="match status" value="1"/>
</dbReference>
<dbReference type="InterPro" id="IPR001158">
    <property type="entry name" value="DIX"/>
</dbReference>
<dbReference type="PANTHER" id="PTHR46102">
    <property type="entry name" value="AXIN"/>
    <property type="match status" value="1"/>
</dbReference>